<keyword evidence="2 6" id="KW-1003">Cell membrane</keyword>
<protein>
    <recommendedName>
        <fullName evidence="6">TVP38/TMEM64 family membrane protein</fullName>
    </recommendedName>
</protein>
<evidence type="ECO:0000256" key="5">
    <source>
        <dbReference type="ARBA" id="ARBA00023136"/>
    </source>
</evidence>
<comment type="subcellular location">
    <subcellularLocation>
        <location evidence="1 6">Cell membrane</location>
        <topology evidence="1 6">Multi-pass membrane protein</topology>
    </subcellularLocation>
</comment>
<evidence type="ECO:0000256" key="2">
    <source>
        <dbReference type="ARBA" id="ARBA00022475"/>
    </source>
</evidence>
<keyword evidence="3 6" id="KW-0812">Transmembrane</keyword>
<dbReference type="EMBL" id="JBHTKL010000002">
    <property type="protein sequence ID" value="MFD1019287.1"/>
    <property type="molecule type" value="Genomic_DNA"/>
</dbReference>
<dbReference type="Proteomes" id="UP001596990">
    <property type="component" value="Unassembled WGS sequence"/>
</dbReference>
<feature type="transmembrane region" description="Helical" evidence="6">
    <location>
        <begin position="187"/>
        <end position="204"/>
    </location>
</feature>
<feature type="transmembrane region" description="Helical" evidence="6">
    <location>
        <begin position="43"/>
        <end position="68"/>
    </location>
</feature>
<evidence type="ECO:0000313" key="8">
    <source>
        <dbReference type="EMBL" id="MFD1019287.1"/>
    </source>
</evidence>
<sequence length="224" mass="25057">MKLKVILRSLLFLTVFIGIAWYARSQFDVSAEQIRSYILSFGIWGPLVFMFLYTIGPIVVFPTSILSLGAAYAYGIWPGMPYIIVGATGAAITGYVMGRFFGDSVVKFGEFKWSETIYERMKERGFFYVLILRLIPVIGFDILSYSAGVTRVNFRAFIPATVIGMIPGTFVYSFLGSSLATGNRTMIMSAIGLFIAMLLVTFIFRKQVKKLLGLDEKGEDRSDK</sequence>
<proteinExistence type="inferred from homology"/>
<dbReference type="Pfam" id="PF09335">
    <property type="entry name" value="VTT_dom"/>
    <property type="match status" value="1"/>
</dbReference>
<evidence type="ECO:0000256" key="6">
    <source>
        <dbReference type="RuleBase" id="RU366058"/>
    </source>
</evidence>
<keyword evidence="4 6" id="KW-1133">Transmembrane helix</keyword>
<evidence type="ECO:0000313" key="9">
    <source>
        <dbReference type="Proteomes" id="UP001596990"/>
    </source>
</evidence>
<evidence type="ECO:0000256" key="1">
    <source>
        <dbReference type="ARBA" id="ARBA00004651"/>
    </source>
</evidence>
<dbReference type="PANTHER" id="PTHR12677:SF59">
    <property type="entry name" value="GOLGI APPARATUS MEMBRANE PROTEIN TVP38-RELATED"/>
    <property type="match status" value="1"/>
</dbReference>
<feature type="transmembrane region" description="Helical" evidence="6">
    <location>
        <begin position="156"/>
        <end position="175"/>
    </location>
</feature>
<name>A0ABW3L1Q8_9BACI</name>
<comment type="caution">
    <text evidence="8">The sequence shown here is derived from an EMBL/GenBank/DDBJ whole genome shotgun (WGS) entry which is preliminary data.</text>
</comment>
<feature type="transmembrane region" description="Helical" evidence="6">
    <location>
        <begin position="80"/>
        <end position="101"/>
    </location>
</feature>
<dbReference type="InterPro" id="IPR032816">
    <property type="entry name" value="VTT_dom"/>
</dbReference>
<keyword evidence="9" id="KW-1185">Reference proteome</keyword>
<keyword evidence="5 6" id="KW-0472">Membrane</keyword>
<feature type="transmembrane region" description="Helical" evidence="6">
    <location>
        <begin position="5"/>
        <end position="23"/>
    </location>
</feature>
<feature type="transmembrane region" description="Helical" evidence="6">
    <location>
        <begin position="125"/>
        <end position="144"/>
    </location>
</feature>
<comment type="similarity">
    <text evidence="6">Belongs to the TVP38/TMEM64 family.</text>
</comment>
<feature type="domain" description="VTT" evidence="7">
    <location>
        <begin position="61"/>
        <end position="177"/>
    </location>
</feature>
<evidence type="ECO:0000256" key="3">
    <source>
        <dbReference type="ARBA" id="ARBA00022692"/>
    </source>
</evidence>
<dbReference type="RefSeq" id="WP_386058880.1">
    <property type="nucleotide sequence ID" value="NZ_JBHTKL010000002.1"/>
</dbReference>
<dbReference type="PANTHER" id="PTHR12677">
    <property type="entry name" value="GOLGI APPARATUS MEMBRANE PROTEIN TVP38-RELATED"/>
    <property type="match status" value="1"/>
</dbReference>
<gene>
    <name evidence="8" type="ORF">ACFQ2J_08775</name>
</gene>
<evidence type="ECO:0000259" key="7">
    <source>
        <dbReference type="Pfam" id="PF09335"/>
    </source>
</evidence>
<organism evidence="8 9">
    <name type="scientific">Thalassobacillus hwangdonensis</name>
    <dbReference type="NCBI Taxonomy" id="546108"/>
    <lineage>
        <taxon>Bacteria</taxon>
        <taxon>Bacillati</taxon>
        <taxon>Bacillota</taxon>
        <taxon>Bacilli</taxon>
        <taxon>Bacillales</taxon>
        <taxon>Bacillaceae</taxon>
        <taxon>Thalassobacillus</taxon>
    </lineage>
</organism>
<reference evidence="9" key="1">
    <citation type="journal article" date="2019" name="Int. J. Syst. Evol. Microbiol.">
        <title>The Global Catalogue of Microorganisms (GCM) 10K type strain sequencing project: providing services to taxonomists for standard genome sequencing and annotation.</title>
        <authorList>
            <consortium name="The Broad Institute Genomics Platform"/>
            <consortium name="The Broad Institute Genome Sequencing Center for Infectious Disease"/>
            <person name="Wu L."/>
            <person name="Ma J."/>
        </authorList>
    </citation>
    <scope>NUCLEOTIDE SEQUENCE [LARGE SCALE GENOMIC DNA]</scope>
    <source>
        <strain evidence="9">CCUG 56607</strain>
    </source>
</reference>
<evidence type="ECO:0000256" key="4">
    <source>
        <dbReference type="ARBA" id="ARBA00022989"/>
    </source>
</evidence>
<accession>A0ABW3L1Q8</accession>
<dbReference type="InterPro" id="IPR015414">
    <property type="entry name" value="TMEM64"/>
</dbReference>